<evidence type="ECO:0000256" key="3">
    <source>
        <dbReference type="RuleBase" id="RU366061"/>
    </source>
</evidence>
<dbReference type="GO" id="GO:0005506">
    <property type="term" value="F:iron ion binding"/>
    <property type="evidence" value="ECO:0007669"/>
    <property type="project" value="UniProtKB-UniRule"/>
</dbReference>
<evidence type="ECO:0000313" key="6">
    <source>
        <dbReference type="Proteomes" id="UP000037460"/>
    </source>
</evidence>
<dbReference type="Gene3D" id="2.60.120.650">
    <property type="entry name" value="Cupin"/>
    <property type="match status" value="1"/>
</dbReference>
<keyword evidence="3" id="KW-0539">Nucleus</keyword>
<keyword evidence="3" id="KW-0804">Transcription</keyword>
<evidence type="ECO:0000256" key="1">
    <source>
        <dbReference type="ARBA" id="ARBA00022723"/>
    </source>
</evidence>
<comment type="function">
    <text evidence="3">Oxygenase that can act as both a histone lysine demethylase and a ribosomal histidine hydroxylase.</text>
</comment>
<comment type="cofactor">
    <cofactor evidence="3">
        <name>Fe(2+)</name>
        <dbReference type="ChEBI" id="CHEBI:29033"/>
    </cofactor>
    <text evidence="3">Binds 1 Fe(2+) ion per subunit.</text>
</comment>
<dbReference type="EC" id="1.14.11.-" evidence="3"/>
<dbReference type="PROSITE" id="PS51184">
    <property type="entry name" value="JMJC"/>
    <property type="match status" value="1"/>
</dbReference>
<comment type="subcellular location">
    <subcellularLocation>
        <location evidence="3">Nucleus</location>
    </subcellularLocation>
</comment>
<dbReference type="InterPro" id="IPR039994">
    <property type="entry name" value="NO66-like"/>
</dbReference>
<dbReference type="Pfam" id="PF08007">
    <property type="entry name" value="JmjC_2"/>
    <property type="match status" value="1"/>
</dbReference>
<evidence type="ECO:0000313" key="5">
    <source>
        <dbReference type="EMBL" id="KOO22150.1"/>
    </source>
</evidence>
<organism evidence="5 6">
    <name type="scientific">Chrysochromulina tobinii</name>
    <dbReference type="NCBI Taxonomy" id="1460289"/>
    <lineage>
        <taxon>Eukaryota</taxon>
        <taxon>Haptista</taxon>
        <taxon>Haptophyta</taxon>
        <taxon>Prymnesiophyceae</taxon>
        <taxon>Prymnesiales</taxon>
        <taxon>Chrysochromulinaceae</taxon>
        <taxon>Chrysochromulina</taxon>
    </lineage>
</organism>
<sequence>MAALEVEPQIMRNGERCQPRELLWDFLDGGSAIINRIDRLWPPIGRLCSALRADFLHVFAVMYLTPRDSRAVPAHTDDQDVFILQLAGRKAWTVYGSPIELPCTHEQLGKTEPIARSLWENELREPILTAELAPGSLLYLPRGFVHEARCTKAGGSSLHVTLTVQTSDLNWRTFLRDGLVELQRTNEAARR</sequence>
<keyword evidence="3" id="KW-0805">Transcription regulation</keyword>
<reference evidence="6" key="1">
    <citation type="journal article" date="2015" name="PLoS Genet.">
        <title>Genome Sequence and Transcriptome Analyses of Chrysochromulina tobin: Metabolic Tools for Enhanced Algal Fitness in the Prominent Order Prymnesiales (Haptophyceae).</title>
        <authorList>
            <person name="Hovde B.T."/>
            <person name="Deodato C.R."/>
            <person name="Hunsperger H.M."/>
            <person name="Ryken S.A."/>
            <person name="Yost W."/>
            <person name="Jha R.K."/>
            <person name="Patterson J."/>
            <person name="Monnat R.J. Jr."/>
            <person name="Barlow S.B."/>
            <person name="Starkenburg S.R."/>
            <person name="Cattolico R.A."/>
        </authorList>
    </citation>
    <scope>NUCLEOTIDE SEQUENCE</scope>
    <source>
        <strain evidence="6">CCMP291</strain>
    </source>
</reference>
<keyword evidence="3" id="KW-0560">Oxidoreductase</keyword>
<protein>
    <recommendedName>
        <fullName evidence="3">Bifunctional lysine-specific demethylase and histidyl-hydroxylase</fullName>
        <ecNumber evidence="3">1.14.11.-</ecNumber>
    </recommendedName>
</protein>
<feature type="domain" description="JmjC" evidence="4">
    <location>
        <begin position="18"/>
        <end position="183"/>
    </location>
</feature>
<dbReference type="GO" id="GO:0032453">
    <property type="term" value="F:histone H3K4 demethylase activity"/>
    <property type="evidence" value="ECO:0007669"/>
    <property type="project" value="TreeGrafter"/>
</dbReference>
<evidence type="ECO:0000256" key="2">
    <source>
        <dbReference type="ARBA" id="ARBA00023004"/>
    </source>
</evidence>
<dbReference type="GO" id="GO:0051864">
    <property type="term" value="F:histone H3K36 demethylase activity"/>
    <property type="evidence" value="ECO:0007669"/>
    <property type="project" value="TreeGrafter"/>
</dbReference>
<comment type="caution">
    <text evidence="5">The sequence shown here is derived from an EMBL/GenBank/DDBJ whole genome shotgun (WGS) entry which is preliminary data.</text>
</comment>
<dbReference type="InterPro" id="IPR003347">
    <property type="entry name" value="JmjC_dom"/>
</dbReference>
<keyword evidence="1 3" id="KW-0479">Metal-binding</keyword>
<dbReference type="GO" id="GO:0005730">
    <property type="term" value="C:nucleolus"/>
    <property type="evidence" value="ECO:0007669"/>
    <property type="project" value="TreeGrafter"/>
</dbReference>
<comment type="similarity">
    <text evidence="3">Belongs to the ROX family.</text>
</comment>
<dbReference type="EMBL" id="JWZX01003306">
    <property type="protein sequence ID" value="KOO22150.1"/>
    <property type="molecule type" value="Genomic_DNA"/>
</dbReference>
<gene>
    <name evidence="5" type="ORF">Ctob_000705</name>
</gene>
<dbReference type="PANTHER" id="PTHR13096:SF8">
    <property type="entry name" value="RIBOSOMAL OXYGENASE 1"/>
    <property type="match status" value="1"/>
</dbReference>
<dbReference type="AlphaFoldDB" id="A0A0M0J6R7"/>
<keyword evidence="2 3" id="KW-0408">Iron</keyword>
<dbReference type="SUPFAM" id="SSF51197">
    <property type="entry name" value="Clavaminate synthase-like"/>
    <property type="match status" value="1"/>
</dbReference>
<keyword evidence="3" id="KW-0223">Dioxygenase</keyword>
<keyword evidence="6" id="KW-1185">Reference proteome</keyword>
<proteinExistence type="inferred from homology"/>
<dbReference type="Proteomes" id="UP000037460">
    <property type="component" value="Unassembled WGS sequence"/>
</dbReference>
<dbReference type="PANTHER" id="PTHR13096">
    <property type="entry name" value="MINA53 MYC INDUCED NUCLEAR ANTIGEN"/>
    <property type="match status" value="1"/>
</dbReference>
<accession>A0A0M0J6R7</accession>
<name>A0A0M0J6R7_9EUKA</name>
<evidence type="ECO:0000259" key="4">
    <source>
        <dbReference type="PROSITE" id="PS51184"/>
    </source>
</evidence>
<dbReference type="OrthoDB" id="432643at2759"/>